<proteinExistence type="predicted"/>
<dbReference type="AlphaFoldDB" id="D8PF37"/>
<dbReference type="GO" id="GO:0003677">
    <property type="term" value="F:DNA binding"/>
    <property type="evidence" value="ECO:0007669"/>
    <property type="project" value="UniProtKB-UniRule"/>
</dbReference>
<feature type="DNA-binding region" description="H-T-H motif" evidence="4">
    <location>
        <begin position="41"/>
        <end position="60"/>
    </location>
</feature>
<dbReference type="OrthoDB" id="113732at2"/>
<evidence type="ECO:0000313" key="6">
    <source>
        <dbReference type="EMBL" id="CBK41846.1"/>
    </source>
</evidence>
<keyword evidence="2 4" id="KW-0238">DNA-binding</keyword>
<dbReference type="Pfam" id="PF00440">
    <property type="entry name" value="TetR_N"/>
    <property type="match status" value="1"/>
</dbReference>
<keyword evidence="3" id="KW-0804">Transcription</keyword>
<dbReference type="InterPro" id="IPR011075">
    <property type="entry name" value="TetR_C"/>
</dbReference>
<evidence type="ECO:0000256" key="1">
    <source>
        <dbReference type="ARBA" id="ARBA00023015"/>
    </source>
</evidence>
<evidence type="ECO:0000313" key="7">
    <source>
        <dbReference type="Proteomes" id="UP000001660"/>
    </source>
</evidence>
<dbReference type="InterPro" id="IPR009057">
    <property type="entry name" value="Homeodomain-like_sf"/>
</dbReference>
<name>D8PF37_9BACT</name>
<dbReference type="Gene3D" id="1.10.357.10">
    <property type="entry name" value="Tetracycline Repressor, domain 2"/>
    <property type="match status" value="1"/>
</dbReference>
<dbReference type="eggNOG" id="COG1309">
    <property type="taxonomic scope" value="Bacteria"/>
</dbReference>
<reference evidence="6 7" key="1">
    <citation type="journal article" date="2010" name="Proc. Natl. Acad. Sci. U.S.A.">
        <title>A Nitrospira metagenome illuminates the physiology and evolution of globally important nitrite-oxidizing bacteria.</title>
        <authorList>
            <person name="Lucker S."/>
            <person name="Wagner M."/>
            <person name="Maixner F."/>
            <person name="Pelletier E."/>
            <person name="Koch H."/>
            <person name="Vacherie B."/>
            <person name="Rattei T."/>
            <person name="Sinninghe Damste J."/>
            <person name="Spieck E."/>
            <person name="Le Paslier D."/>
            <person name="Daims H."/>
        </authorList>
    </citation>
    <scope>NUCLEOTIDE SEQUENCE [LARGE SCALE GENOMIC DNA]</scope>
</reference>
<dbReference type="PROSITE" id="PS50977">
    <property type="entry name" value="HTH_TETR_2"/>
    <property type="match status" value="1"/>
</dbReference>
<dbReference type="Pfam" id="PF16925">
    <property type="entry name" value="TetR_C_13"/>
    <property type="match status" value="1"/>
</dbReference>
<gene>
    <name evidence="6" type="ORF">NIDE2126</name>
</gene>
<dbReference type="Gene3D" id="1.10.10.60">
    <property type="entry name" value="Homeodomain-like"/>
    <property type="match status" value="1"/>
</dbReference>
<dbReference type="HOGENOM" id="CLU_069356_28_0_0"/>
<feature type="domain" description="HTH tetR-type" evidence="5">
    <location>
        <begin position="18"/>
        <end position="78"/>
    </location>
</feature>
<organism evidence="6 7">
    <name type="scientific">Nitrospira defluvii</name>
    <dbReference type="NCBI Taxonomy" id="330214"/>
    <lineage>
        <taxon>Bacteria</taxon>
        <taxon>Pseudomonadati</taxon>
        <taxon>Nitrospirota</taxon>
        <taxon>Nitrospiria</taxon>
        <taxon>Nitrospirales</taxon>
        <taxon>Nitrospiraceae</taxon>
        <taxon>Nitrospira</taxon>
    </lineage>
</organism>
<dbReference type="PANTHER" id="PTHR47506">
    <property type="entry name" value="TRANSCRIPTIONAL REGULATORY PROTEIN"/>
    <property type="match status" value="1"/>
</dbReference>
<evidence type="ECO:0000256" key="3">
    <source>
        <dbReference type="ARBA" id="ARBA00023163"/>
    </source>
</evidence>
<dbReference type="PANTHER" id="PTHR47506:SF1">
    <property type="entry name" value="HTH-TYPE TRANSCRIPTIONAL REGULATOR YJDC"/>
    <property type="match status" value="1"/>
</dbReference>
<evidence type="ECO:0000256" key="2">
    <source>
        <dbReference type="ARBA" id="ARBA00023125"/>
    </source>
</evidence>
<sequence length="205" mass="22491">MNRSVHILMTMTLGRPLEFNPEHALDAAMEVFWCKGYEATSLADLLAAMHLSKSSLYQTFGGKQELFQKCLLRYQDRFARELTVQLNHAPSGLQFIRSVFEWVASTAQEPAGAKGCLVANSANEFGQRDPVFAKPIAQGLQRLEAIFTAAVKRAQQEGDVAASADRTALARYLVSAMTGLRTLIKSGLDLRSAGAMVPLIMKAVR</sequence>
<dbReference type="Proteomes" id="UP000001660">
    <property type="component" value="Chromosome"/>
</dbReference>
<dbReference type="InterPro" id="IPR001647">
    <property type="entry name" value="HTH_TetR"/>
</dbReference>
<protein>
    <submittedName>
        <fullName evidence="6">DNA-binding transcriptional regulator, tetR-type</fullName>
    </submittedName>
</protein>
<dbReference type="EMBL" id="FP929003">
    <property type="protein sequence ID" value="CBK41846.1"/>
    <property type="molecule type" value="Genomic_DNA"/>
</dbReference>
<dbReference type="STRING" id="330214.NIDE2126"/>
<evidence type="ECO:0000259" key="5">
    <source>
        <dbReference type="PROSITE" id="PS50977"/>
    </source>
</evidence>
<accession>D8PF37</accession>
<dbReference type="InterPro" id="IPR036271">
    <property type="entry name" value="Tet_transcr_reg_TetR-rel_C_sf"/>
</dbReference>
<evidence type="ECO:0000256" key="4">
    <source>
        <dbReference type="PROSITE-ProRule" id="PRU00335"/>
    </source>
</evidence>
<dbReference type="SUPFAM" id="SSF46689">
    <property type="entry name" value="Homeodomain-like"/>
    <property type="match status" value="1"/>
</dbReference>
<keyword evidence="1" id="KW-0805">Transcription regulation</keyword>
<dbReference type="SUPFAM" id="SSF48498">
    <property type="entry name" value="Tetracyclin repressor-like, C-terminal domain"/>
    <property type="match status" value="1"/>
</dbReference>
<keyword evidence="7" id="KW-1185">Reference proteome</keyword>
<dbReference type="KEGG" id="nde:NIDE2126"/>